<dbReference type="Pfam" id="PF15202">
    <property type="entry name" value="Adipogenin"/>
    <property type="match status" value="1"/>
</dbReference>
<dbReference type="Ensembl" id="ENSCPRT00005020905.1">
    <property type="protein sequence ID" value="ENSCPRP00005017860.1"/>
    <property type="gene ID" value="ENSCPRG00005012455.1"/>
</dbReference>
<keyword evidence="1" id="KW-0472">Membrane</keyword>
<dbReference type="GeneTree" id="ENSGT00950000186009"/>
<accession>A0A7M4F359</accession>
<name>A0A7M4F359_CROPO</name>
<evidence type="ECO:0000313" key="3">
    <source>
        <dbReference type="Proteomes" id="UP000594220"/>
    </source>
</evidence>
<dbReference type="PANTHER" id="PTHR38499">
    <property type="entry name" value="ADIPOGENIN"/>
    <property type="match status" value="1"/>
</dbReference>
<evidence type="ECO:0000256" key="1">
    <source>
        <dbReference type="SAM" id="Phobius"/>
    </source>
</evidence>
<keyword evidence="1" id="KW-0812">Transmembrane</keyword>
<keyword evidence="1" id="KW-1133">Transmembrane helix</keyword>
<dbReference type="AlphaFoldDB" id="A0A7M4F359"/>
<feature type="transmembrane region" description="Helical" evidence="1">
    <location>
        <begin position="12"/>
        <end position="36"/>
    </location>
</feature>
<dbReference type="GO" id="GO:0045444">
    <property type="term" value="P:fat cell differentiation"/>
    <property type="evidence" value="ECO:0007669"/>
    <property type="project" value="InterPro"/>
</dbReference>
<organism evidence="2 3">
    <name type="scientific">Crocodylus porosus</name>
    <name type="common">Saltwater crocodile</name>
    <name type="synonym">Estuarine crocodile</name>
    <dbReference type="NCBI Taxonomy" id="8502"/>
    <lineage>
        <taxon>Eukaryota</taxon>
        <taxon>Metazoa</taxon>
        <taxon>Chordata</taxon>
        <taxon>Craniata</taxon>
        <taxon>Vertebrata</taxon>
        <taxon>Euteleostomi</taxon>
        <taxon>Archelosauria</taxon>
        <taxon>Archosauria</taxon>
        <taxon>Crocodylia</taxon>
        <taxon>Longirostres</taxon>
        <taxon>Crocodylidae</taxon>
        <taxon>Crocodylus</taxon>
    </lineage>
</organism>
<evidence type="ECO:0000313" key="2">
    <source>
        <dbReference type="Ensembl" id="ENSCPRP00005017860.1"/>
    </source>
</evidence>
<reference evidence="2" key="1">
    <citation type="submission" date="2025-08" db="UniProtKB">
        <authorList>
            <consortium name="Ensembl"/>
        </authorList>
    </citation>
    <scope>IDENTIFICATION</scope>
</reference>
<dbReference type="InterPro" id="IPR027938">
    <property type="entry name" value="Adipogenin"/>
</dbReference>
<sequence length="49" mass="5870">MKYPLVPLVNDLTFHVLFFWFCLPFGLLLILLIIWLQHLLNEGKDERPC</sequence>
<dbReference type="Proteomes" id="UP000594220">
    <property type="component" value="Unplaced"/>
</dbReference>
<keyword evidence="3" id="KW-1185">Reference proteome</keyword>
<dbReference type="PANTHER" id="PTHR38499:SF1">
    <property type="entry name" value="ADIPOGENIN"/>
    <property type="match status" value="1"/>
</dbReference>
<reference evidence="2" key="2">
    <citation type="submission" date="2025-09" db="UniProtKB">
        <authorList>
            <consortium name="Ensembl"/>
        </authorList>
    </citation>
    <scope>IDENTIFICATION</scope>
</reference>
<protein>
    <recommendedName>
        <fullName evidence="4">Adipogenin</fullName>
    </recommendedName>
</protein>
<evidence type="ECO:0008006" key="4">
    <source>
        <dbReference type="Google" id="ProtNLM"/>
    </source>
</evidence>
<proteinExistence type="predicted"/>